<gene>
    <name evidence="1" type="ORF">BDV95DRAFT_576925</name>
</gene>
<accession>A0A7C8M6P7</accession>
<dbReference type="EMBL" id="JAADJZ010000016">
    <property type="protein sequence ID" value="KAF2869261.1"/>
    <property type="molecule type" value="Genomic_DNA"/>
</dbReference>
<evidence type="ECO:0000313" key="2">
    <source>
        <dbReference type="Proteomes" id="UP000481861"/>
    </source>
</evidence>
<evidence type="ECO:0008006" key="3">
    <source>
        <dbReference type="Google" id="ProtNLM"/>
    </source>
</evidence>
<protein>
    <recommendedName>
        <fullName evidence="3">Condensation domain-containing protein</fullName>
    </recommendedName>
</protein>
<sequence>MEQKQSEDWLARYASNYHAWKTEVLDGRWVYRRPLGLVEYSFDKDGTDFGGRADMNELFTLEVQHTLSKKELRRRIGLAWTSLRLQHIMLMSRVYQDKETGERHFIVDLHNSEDGVIEQTIRSIVWVDDYYTDVDAYELHHHCLNVGRIIEPSQCLSRLYVLPLIQLPNGNYELNFLTIMGHQISDGLTAYNWFSHFLRILNTPGPEIERDIANFMTKESLATRAPPAQEDLYPSVTGNKARERWFWAIVRVLRHVKKPLPPTFMNPIRREERLIEAISLEPKFSKLFDYSEEMRPPMSSGHCIASLSQTASTRLVELCRSIKVSVGAGCFALVGISMMEIEEQRHPNIPDSERQPFTASFPVNPRAFFGFTTPADSCMLAFSDGIVMSLLPSSLPIESRFKLIARQANRQLRIYQKRFKAAETNMSLETDFPARLLASGYLLQIERVEAKLPADRKTKLKPQGSLPASKSPFGATCGVSSMGSNAAFFKPGTYDFNDISTVPGKDFVADFRSIELGVRARDNEFLVGSSSDSNGILSFGVSYDLNAISSEAAAGWARKIEGLL</sequence>
<reference evidence="1 2" key="1">
    <citation type="submission" date="2020-01" db="EMBL/GenBank/DDBJ databases">
        <authorList>
            <consortium name="DOE Joint Genome Institute"/>
            <person name="Haridas S."/>
            <person name="Albert R."/>
            <person name="Binder M."/>
            <person name="Bloem J."/>
            <person name="Labutti K."/>
            <person name="Salamov A."/>
            <person name="Andreopoulos B."/>
            <person name="Baker S.E."/>
            <person name="Barry K."/>
            <person name="Bills G."/>
            <person name="Bluhm B.H."/>
            <person name="Cannon C."/>
            <person name="Castanera R."/>
            <person name="Culley D.E."/>
            <person name="Daum C."/>
            <person name="Ezra D."/>
            <person name="Gonzalez J.B."/>
            <person name="Henrissat B."/>
            <person name="Kuo A."/>
            <person name="Liang C."/>
            <person name="Lipzen A."/>
            <person name="Lutzoni F."/>
            <person name="Magnuson J."/>
            <person name="Mondo S."/>
            <person name="Nolan M."/>
            <person name="Ohm R."/>
            <person name="Pangilinan J."/>
            <person name="Park H.-J.H."/>
            <person name="Ramirez L."/>
            <person name="Alfaro M."/>
            <person name="Sun H."/>
            <person name="Tritt A."/>
            <person name="Yoshinaga Y."/>
            <person name="Zwiers L.-H.L."/>
            <person name="Turgeon B.G."/>
            <person name="Goodwin S.B."/>
            <person name="Spatafora J.W."/>
            <person name="Crous P.W."/>
            <person name="Grigoriev I.V."/>
        </authorList>
    </citation>
    <scope>NUCLEOTIDE SEQUENCE [LARGE SCALE GENOMIC DNA]</scope>
    <source>
        <strain evidence="1 2">CBS 611.86</strain>
    </source>
</reference>
<evidence type="ECO:0000313" key="1">
    <source>
        <dbReference type="EMBL" id="KAF2869261.1"/>
    </source>
</evidence>
<keyword evidence="2" id="KW-1185">Reference proteome</keyword>
<dbReference type="OrthoDB" id="3355480at2759"/>
<comment type="caution">
    <text evidence="1">The sequence shown here is derived from an EMBL/GenBank/DDBJ whole genome shotgun (WGS) entry which is preliminary data.</text>
</comment>
<dbReference type="Proteomes" id="UP000481861">
    <property type="component" value="Unassembled WGS sequence"/>
</dbReference>
<dbReference type="Gene3D" id="3.30.559.10">
    <property type="entry name" value="Chloramphenicol acetyltransferase-like domain"/>
    <property type="match status" value="1"/>
</dbReference>
<dbReference type="InterPro" id="IPR023213">
    <property type="entry name" value="CAT-like_dom_sf"/>
</dbReference>
<proteinExistence type="predicted"/>
<organism evidence="1 2">
    <name type="scientific">Massariosphaeria phaeospora</name>
    <dbReference type="NCBI Taxonomy" id="100035"/>
    <lineage>
        <taxon>Eukaryota</taxon>
        <taxon>Fungi</taxon>
        <taxon>Dikarya</taxon>
        <taxon>Ascomycota</taxon>
        <taxon>Pezizomycotina</taxon>
        <taxon>Dothideomycetes</taxon>
        <taxon>Pleosporomycetidae</taxon>
        <taxon>Pleosporales</taxon>
        <taxon>Pleosporales incertae sedis</taxon>
        <taxon>Massariosphaeria</taxon>
    </lineage>
</organism>
<dbReference type="AlphaFoldDB" id="A0A7C8M6P7"/>
<name>A0A7C8M6P7_9PLEO</name>